<accession>A0A2A4EU84</accession>
<dbReference type="AlphaFoldDB" id="A0A2A4EU84"/>
<name>A0A2A4EU84_9BURK</name>
<proteinExistence type="predicted"/>
<dbReference type="Proteomes" id="UP000218022">
    <property type="component" value="Unassembled WGS sequence"/>
</dbReference>
<comment type="caution">
    <text evidence="1">The sequence shown here is derived from an EMBL/GenBank/DDBJ whole genome shotgun (WGS) entry which is preliminary data.</text>
</comment>
<evidence type="ECO:0000313" key="1">
    <source>
        <dbReference type="EMBL" id="PCE23716.1"/>
    </source>
</evidence>
<dbReference type="EMBL" id="MTZV01000006">
    <property type="protein sequence ID" value="PCE23716.1"/>
    <property type="molecule type" value="Genomic_DNA"/>
</dbReference>
<sequence length="180" mass="20313">MSPNEYFEHFIVGDSVKIWYWSGRPAAMERLPAPFVVGDGVRSLREIGATTRGSFDVAYSIDEQASDILAWQQLTPDSIPPTGQRVQLEFKYVTRFDRLTSDDRNVLPSATDIQRAQLHQIGNSLLQGMPLETRRHTIFTVDAVADADNHLWLLEMNSHPMVHPGSYTAMLDDLFGVSTY</sequence>
<gene>
    <name evidence="1" type="ORF">BWP39_28980</name>
</gene>
<evidence type="ECO:0008006" key="3">
    <source>
        <dbReference type="Google" id="ProtNLM"/>
    </source>
</evidence>
<protein>
    <recommendedName>
        <fullName evidence="3">ATP-grasp domain-containing protein</fullName>
    </recommendedName>
</protein>
<evidence type="ECO:0000313" key="2">
    <source>
        <dbReference type="Proteomes" id="UP000218022"/>
    </source>
</evidence>
<organism evidence="1 2">
    <name type="scientific">Paraburkholderia acidicola</name>
    <dbReference type="NCBI Taxonomy" id="1912599"/>
    <lineage>
        <taxon>Bacteria</taxon>
        <taxon>Pseudomonadati</taxon>
        <taxon>Pseudomonadota</taxon>
        <taxon>Betaproteobacteria</taxon>
        <taxon>Burkholderiales</taxon>
        <taxon>Burkholderiaceae</taxon>
        <taxon>Paraburkholderia</taxon>
    </lineage>
</organism>
<reference evidence="1 2" key="1">
    <citation type="submission" date="2017-01" db="EMBL/GenBank/DDBJ databases">
        <title>Whole-Genome Shotgun Sequencing of Two beta-Proteobacterial Species in Search of the Bulgecin Biosynthetic Cluster.</title>
        <authorList>
            <person name="Horsman M.E."/>
            <person name="Marous D.R."/>
            <person name="Li R."/>
            <person name="Oliver R.A."/>
            <person name="Byun B."/>
            <person name="Emrich S.J."/>
            <person name="Boggess B."/>
            <person name="Townsend C.A."/>
            <person name="Mobashery S."/>
        </authorList>
    </citation>
    <scope>NUCLEOTIDE SEQUENCE [LARGE SCALE GENOMIC DNA]</scope>
    <source>
        <strain evidence="1 2">ATCC 31363</strain>
    </source>
</reference>